<evidence type="ECO:0000256" key="7">
    <source>
        <dbReference type="RuleBase" id="RU363032"/>
    </source>
</evidence>
<evidence type="ECO:0000256" key="3">
    <source>
        <dbReference type="ARBA" id="ARBA00022475"/>
    </source>
</evidence>
<dbReference type="PANTHER" id="PTHR43744:SF8">
    <property type="entry name" value="SN-GLYCEROL-3-PHOSPHATE TRANSPORT SYSTEM PERMEASE PROTEIN UGPE"/>
    <property type="match status" value="1"/>
</dbReference>
<feature type="transmembrane region" description="Helical" evidence="7">
    <location>
        <begin position="202"/>
        <end position="224"/>
    </location>
</feature>
<feature type="domain" description="ABC transmembrane type-1" evidence="8">
    <location>
        <begin position="92"/>
        <end position="284"/>
    </location>
</feature>
<comment type="caution">
    <text evidence="9">The sequence shown here is derived from an EMBL/GenBank/DDBJ whole genome shotgun (WGS) entry which is preliminary data.</text>
</comment>
<evidence type="ECO:0000256" key="5">
    <source>
        <dbReference type="ARBA" id="ARBA00022989"/>
    </source>
</evidence>
<reference evidence="9" key="1">
    <citation type="journal article" date="2014" name="Int. J. Syst. Evol. Microbiol.">
        <title>Complete genome sequence of Corynebacterium casei LMG S-19264T (=DSM 44701T), isolated from a smear-ripened cheese.</title>
        <authorList>
            <consortium name="US DOE Joint Genome Institute (JGI-PGF)"/>
            <person name="Walter F."/>
            <person name="Albersmeier A."/>
            <person name="Kalinowski J."/>
            <person name="Ruckert C."/>
        </authorList>
    </citation>
    <scope>NUCLEOTIDE SEQUENCE</scope>
    <source>
        <strain evidence="9">JCM 14371</strain>
    </source>
</reference>
<feature type="transmembrane region" description="Helical" evidence="7">
    <location>
        <begin position="127"/>
        <end position="148"/>
    </location>
</feature>
<organism evidence="9 10">
    <name type="scientific">Deinococcus aquiradiocola</name>
    <dbReference type="NCBI Taxonomy" id="393059"/>
    <lineage>
        <taxon>Bacteria</taxon>
        <taxon>Thermotogati</taxon>
        <taxon>Deinococcota</taxon>
        <taxon>Deinococci</taxon>
        <taxon>Deinococcales</taxon>
        <taxon>Deinococcaceae</taxon>
        <taxon>Deinococcus</taxon>
    </lineage>
</organism>
<feature type="transmembrane region" description="Helical" evidence="7">
    <location>
        <begin position="91"/>
        <end position="118"/>
    </location>
</feature>
<dbReference type="EMBL" id="BMOE01000006">
    <property type="protein sequence ID" value="GGJ76313.1"/>
    <property type="molecule type" value="Genomic_DNA"/>
</dbReference>
<name>A0A917PG88_9DEIO</name>
<keyword evidence="2 7" id="KW-0813">Transport</keyword>
<gene>
    <name evidence="9" type="ORF">GCM10008939_20650</name>
</gene>
<evidence type="ECO:0000256" key="6">
    <source>
        <dbReference type="ARBA" id="ARBA00023136"/>
    </source>
</evidence>
<evidence type="ECO:0000256" key="1">
    <source>
        <dbReference type="ARBA" id="ARBA00004651"/>
    </source>
</evidence>
<evidence type="ECO:0000256" key="2">
    <source>
        <dbReference type="ARBA" id="ARBA00022448"/>
    </source>
</evidence>
<keyword evidence="6 7" id="KW-0472">Membrane</keyword>
<dbReference type="SUPFAM" id="SSF161098">
    <property type="entry name" value="MetI-like"/>
    <property type="match status" value="1"/>
</dbReference>
<evidence type="ECO:0000256" key="4">
    <source>
        <dbReference type="ARBA" id="ARBA00022692"/>
    </source>
</evidence>
<accession>A0A917PG88</accession>
<comment type="subcellular location">
    <subcellularLocation>
        <location evidence="1 7">Cell membrane</location>
        <topology evidence="1 7">Multi-pass membrane protein</topology>
    </subcellularLocation>
</comment>
<dbReference type="Pfam" id="PF00528">
    <property type="entry name" value="BPD_transp_1"/>
    <property type="match status" value="1"/>
</dbReference>
<feature type="transmembrane region" description="Helical" evidence="7">
    <location>
        <begin position="160"/>
        <end position="181"/>
    </location>
</feature>
<dbReference type="InterPro" id="IPR000515">
    <property type="entry name" value="MetI-like"/>
</dbReference>
<protein>
    <submittedName>
        <fullName evidence="9">Glycerol-3-phosphate ABC transporter permease</fullName>
    </submittedName>
</protein>
<dbReference type="AlphaFoldDB" id="A0A917PG88"/>
<dbReference type="GO" id="GO:0055085">
    <property type="term" value="P:transmembrane transport"/>
    <property type="evidence" value="ECO:0007669"/>
    <property type="project" value="InterPro"/>
</dbReference>
<dbReference type="Proteomes" id="UP000635726">
    <property type="component" value="Unassembled WGS sequence"/>
</dbReference>
<dbReference type="Gene3D" id="1.10.3720.10">
    <property type="entry name" value="MetI-like"/>
    <property type="match status" value="1"/>
</dbReference>
<keyword evidence="4 7" id="KW-0812">Transmembrane</keyword>
<keyword evidence="10" id="KW-1185">Reference proteome</keyword>
<reference evidence="9" key="2">
    <citation type="submission" date="2020-09" db="EMBL/GenBank/DDBJ databases">
        <authorList>
            <person name="Sun Q."/>
            <person name="Ohkuma M."/>
        </authorList>
    </citation>
    <scope>NUCLEOTIDE SEQUENCE</scope>
    <source>
        <strain evidence="9">JCM 14371</strain>
    </source>
</reference>
<comment type="similarity">
    <text evidence="7">Belongs to the binding-protein-dependent transport system permease family.</text>
</comment>
<dbReference type="GO" id="GO:0005886">
    <property type="term" value="C:plasma membrane"/>
    <property type="evidence" value="ECO:0007669"/>
    <property type="project" value="UniProtKB-SubCell"/>
</dbReference>
<sequence length="299" mass="33193">MVGERQHPMLSTLLRLPFYLLAVSVMIPYYWMATNAFKTVPEIVRNPPTWWVHTFTLHNFYNPLTAPGAAKSSGEFQGVFQIFANTGFAQFYLNSVVITLLTVVGSLLLASLVAYVLVKRPFPGSRLLFYLLLGSMMIPWEVTIIPNFLTVRDLGWINSYQALILPGLAKAFAVFFFRQAILGIPDDLVDAARIDGAGELRIWWSIVLPMLRPALAAIAIPVMLGEWNNYLWPLLVINDDAHQTLPLALGKLAGNLTYDPRGAGPMMAASFLVSLPMVVVFLFFQRQFVQGLASGATKG</sequence>
<dbReference type="CDD" id="cd06261">
    <property type="entry name" value="TM_PBP2"/>
    <property type="match status" value="1"/>
</dbReference>
<dbReference type="InterPro" id="IPR035906">
    <property type="entry name" value="MetI-like_sf"/>
</dbReference>
<proteinExistence type="inferred from homology"/>
<keyword evidence="5 7" id="KW-1133">Transmembrane helix</keyword>
<evidence type="ECO:0000259" key="8">
    <source>
        <dbReference type="PROSITE" id="PS50928"/>
    </source>
</evidence>
<feature type="transmembrane region" description="Helical" evidence="7">
    <location>
        <begin position="12"/>
        <end position="31"/>
    </location>
</feature>
<dbReference type="PROSITE" id="PS50928">
    <property type="entry name" value="ABC_TM1"/>
    <property type="match status" value="1"/>
</dbReference>
<evidence type="ECO:0000313" key="10">
    <source>
        <dbReference type="Proteomes" id="UP000635726"/>
    </source>
</evidence>
<keyword evidence="3" id="KW-1003">Cell membrane</keyword>
<evidence type="ECO:0000313" key="9">
    <source>
        <dbReference type="EMBL" id="GGJ76313.1"/>
    </source>
</evidence>
<feature type="transmembrane region" description="Helical" evidence="7">
    <location>
        <begin position="266"/>
        <end position="284"/>
    </location>
</feature>
<dbReference type="PANTHER" id="PTHR43744">
    <property type="entry name" value="ABC TRANSPORTER PERMEASE PROTEIN MG189-RELATED-RELATED"/>
    <property type="match status" value="1"/>
</dbReference>